<evidence type="ECO:0000313" key="1">
    <source>
        <dbReference type="EMBL" id="MBL6903095.1"/>
    </source>
</evidence>
<name>A0A937J7E0_9GAMM</name>
<organism evidence="1 2">
    <name type="scientific">SAR86 cluster bacterium</name>
    <dbReference type="NCBI Taxonomy" id="2030880"/>
    <lineage>
        <taxon>Bacteria</taxon>
        <taxon>Pseudomonadati</taxon>
        <taxon>Pseudomonadota</taxon>
        <taxon>Gammaproteobacteria</taxon>
        <taxon>SAR86 cluster</taxon>
    </lineage>
</organism>
<sequence length="128" mass="14699">MTNKLKRAQSIIESIYSATIGNSSNPASMSFYQSDTYRFFFLLSFMHEHFKGSEISQEFAISLVPKKYASRIKRLQVLKSSVQLGYINEESSLTDKRRRIYTPSDSMINDFLNMTESVSKIQDSKKAS</sequence>
<protein>
    <submittedName>
        <fullName evidence="1">Uncharacterized protein</fullName>
    </submittedName>
</protein>
<proteinExistence type="predicted"/>
<comment type="caution">
    <text evidence="1">The sequence shown here is derived from an EMBL/GenBank/DDBJ whole genome shotgun (WGS) entry which is preliminary data.</text>
</comment>
<dbReference type="AlphaFoldDB" id="A0A937J7E0"/>
<accession>A0A937J7E0</accession>
<dbReference type="EMBL" id="JADHSG010000002">
    <property type="protein sequence ID" value="MBL6903095.1"/>
    <property type="molecule type" value="Genomic_DNA"/>
</dbReference>
<evidence type="ECO:0000313" key="2">
    <source>
        <dbReference type="Proteomes" id="UP000705230"/>
    </source>
</evidence>
<dbReference type="Proteomes" id="UP000705230">
    <property type="component" value="Unassembled WGS sequence"/>
</dbReference>
<gene>
    <name evidence="1" type="ORF">ISR29_02730</name>
</gene>
<reference evidence="1" key="1">
    <citation type="submission" date="2020-10" db="EMBL/GenBank/DDBJ databases">
        <title>Microbiome of the Black Sea water column analyzed by genome centric metagenomics.</title>
        <authorList>
            <person name="Cabello-Yeves P.J."/>
            <person name="Callieri C."/>
            <person name="Picazo A."/>
            <person name="Mehrshad M."/>
            <person name="Haro-Moreno J.M."/>
            <person name="Roda-Garcia J."/>
            <person name="Dzembekova N."/>
            <person name="Slabakova V."/>
            <person name="Slabakova N."/>
            <person name="Moncheva S."/>
            <person name="Rodriguez-Valera F."/>
        </authorList>
    </citation>
    <scope>NUCLEOTIDE SEQUENCE</scope>
    <source>
        <strain evidence="1">BS30m-G43</strain>
    </source>
</reference>